<dbReference type="AlphaFoldDB" id="A0A1J8PIC2"/>
<name>A0A1J8PIC2_9AGAM</name>
<accession>A0A1J8PIC2</accession>
<feature type="transmembrane region" description="Helical" evidence="1">
    <location>
        <begin position="185"/>
        <end position="203"/>
    </location>
</feature>
<evidence type="ECO:0000256" key="1">
    <source>
        <dbReference type="SAM" id="Phobius"/>
    </source>
</evidence>
<feature type="transmembrane region" description="Helical" evidence="1">
    <location>
        <begin position="105"/>
        <end position="129"/>
    </location>
</feature>
<dbReference type="Proteomes" id="UP000183567">
    <property type="component" value="Unassembled WGS sequence"/>
</dbReference>
<dbReference type="STRING" id="180088.A0A1J8PIC2"/>
<dbReference type="OrthoDB" id="5598396at2759"/>
<reference evidence="2 3" key="1">
    <citation type="submission" date="2016-03" db="EMBL/GenBank/DDBJ databases">
        <title>Comparative genomics of the ectomycorrhizal sister species Rhizopogon vinicolor and Rhizopogon vesiculosus (Basidiomycota: Boletales) reveals a divergence of the mating type B locus.</title>
        <authorList>
            <person name="Mujic A.B."/>
            <person name="Kuo A."/>
            <person name="Tritt A."/>
            <person name="Lipzen A."/>
            <person name="Chen C."/>
            <person name="Johnson J."/>
            <person name="Sharma A."/>
            <person name="Barry K."/>
            <person name="Grigoriev I.V."/>
            <person name="Spatafora J.W."/>
        </authorList>
    </citation>
    <scope>NUCLEOTIDE SEQUENCE [LARGE SCALE GENOMIC DNA]</scope>
    <source>
        <strain evidence="2 3">AM-OR11-056</strain>
    </source>
</reference>
<keyword evidence="1" id="KW-0472">Membrane</keyword>
<sequence length="213" mass="23773">MTISYLLLSSSTDFIGCLDELIVPDNPKLRVHGKLTLRTSTDINFEGGTIAIQQVAEADLQRAFLNYLIPLDRLFPVYSTLWVPEDGSMPSHPWFISRLHQFFPLGYFLCAGGATSLVASGVLAAQIPILSYWSSDSFRIYIHKNPELLRPLLQCSMVVRFTNASLRFHISCNSLNGPSPPSSSLLTHHFVFIAAVLGVLRYLRNSYYGPSFS</sequence>
<evidence type="ECO:0000313" key="3">
    <source>
        <dbReference type="Proteomes" id="UP000183567"/>
    </source>
</evidence>
<dbReference type="EMBL" id="LVVM01006072">
    <property type="protein sequence ID" value="OJA08982.1"/>
    <property type="molecule type" value="Genomic_DNA"/>
</dbReference>
<proteinExistence type="predicted"/>
<keyword evidence="1" id="KW-0812">Transmembrane</keyword>
<organism evidence="2 3">
    <name type="scientific">Rhizopogon vesiculosus</name>
    <dbReference type="NCBI Taxonomy" id="180088"/>
    <lineage>
        <taxon>Eukaryota</taxon>
        <taxon>Fungi</taxon>
        <taxon>Dikarya</taxon>
        <taxon>Basidiomycota</taxon>
        <taxon>Agaricomycotina</taxon>
        <taxon>Agaricomycetes</taxon>
        <taxon>Agaricomycetidae</taxon>
        <taxon>Boletales</taxon>
        <taxon>Suillineae</taxon>
        <taxon>Rhizopogonaceae</taxon>
        <taxon>Rhizopogon</taxon>
    </lineage>
</organism>
<keyword evidence="1" id="KW-1133">Transmembrane helix</keyword>
<comment type="caution">
    <text evidence="2">The sequence shown here is derived from an EMBL/GenBank/DDBJ whole genome shotgun (WGS) entry which is preliminary data.</text>
</comment>
<evidence type="ECO:0000313" key="2">
    <source>
        <dbReference type="EMBL" id="OJA08982.1"/>
    </source>
</evidence>
<keyword evidence="3" id="KW-1185">Reference proteome</keyword>
<gene>
    <name evidence="2" type="ORF">AZE42_08061</name>
</gene>
<protein>
    <submittedName>
        <fullName evidence="2">Uncharacterized protein</fullName>
    </submittedName>
</protein>